<reference evidence="2" key="1">
    <citation type="submission" date="2021-04" db="EMBL/GenBank/DDBJ databases">
        <authorList>
            <person name="Tunstrom K."/>
        </authorList>
    </citation>
    <scope>NUCLEOTIDE SEQUENCE</scope>
</reference>
<organism evidence="2 3">
    <name type="scientific">Parnassius apollo</name>
    <name type="common">Apollo butterfly</name>
    <name type="synonym">Papilio apollo</name>
    <dbReference type="NCBI Taxonomy" id="110799"/>
    <lineage>
        <taxon>Eukaryota</taxon>
        <taxon>Metazoa</taxon>
        <taxon>Ecdysozoa</taxon>
        <taxon>Arthropoda</taxon>
        <taxon>Hexapoda</taxon>
        <taxon>Insecta</taxon>
        <taxon>Pterygota</taxon>
        <taxon>Neoptera</taxon>
        <taxon>Endopterygota</taxon>
        <taxon>Lepidoptera</taxon>
        <taxon>Glossata</taxon>
        <taxon>Ditrysia</taxon>
        <taxon>Papilionoidea</taxon>
        <taxon>Papilionidae</taxon>
        <taxon>Parnassiinae</taxon>
        <taxon>Parnassini</taxon>
        <taxon>Parnassius</taxon>
        <taxon>Parnassius</taxon>
    </lineage>
</organism>
<evidence type="ECO:0000256" key="1">
    <source>
        <dbReference type="SAM" id="MobiDB-lite"/>
    </source>
</evidence>
<evidence type="ECO:0000313" key="3">
    <source>
        <dbReference type="Proteomes" id="UP000691718"/>
    </source>
</evidence>
<keyword evidence="3" id="KW-1185">Reference proteome</keyword>
<name>A0A8S3WZC4_PARAO</name>
<proteinExistence type="predicted"/>
<sequence>MFKTPPLNKTTVLTDNSVKQTEEIEPSAGRAQEGISQVRKSVGELESRLSAAPKTRTNTQPAKRKSQNKLSPAACSVENQADPETTTYANRAQEAKAYLVKIKLLLNSSRNLKTELKDKIIEAVDKLYRLAKEVGEGKEITLVKESSTAEKMIEVEHKLIKKLEEHSKLLTEYKIETQRFSEEMQANELEDYIISVTSAIQRTCDELLPRSTGRKYRCPWWTDELESLKKQVIRNHHNIQKLRRQNKPLKDALLEKERLKTAYSKTFRETSTQNFRDFCERQGKEDVWSVTNRIIKSNPPPLPPATLKNAMVHTPTLASKPPKLFLISFFPMMT</sequence>
<evidence type="ECO:0000313" key="2">
    <source>
        <dbReference type="EMBL" id="CAG4989846.1"/>
    </source>
</evidence>
<gene>
    <name evidence="2" type="ORF">PAPOLLO_LOCUS11862</name>
</gene>
<dbReference type="EMBL" id="CAJQZP010000858">
    <property type="protein sequence ID" value="CAG4989846.1"/>
    <property type="molecule type" value="Genomic_DNA"/>
</dbReference>
<accession>A0A8S3WZC4</accession>
<dbReference type="AlphaFoldDB" id="A0A8S3WZC4"/>
<comment type="caution">
    <text evidence="2">The sequence shown here is derived from an EMBL/GenBank/DDBJ whole genome shotgun (WGS) entry which is preliminary data.</text>
</comment>
<feature type="compositionally biased region" description="Polar residues" evidence="1">
    <location>
        <begin position="7"/>
        <end position="19"/>
    </location>
</feature>
<dbReference type="Proteomes" id="UP000691718">
    <property type="component" value="Unassembled WGS sequence"/>
</dbReference>
<feature type="region of interest" description="Disordered" evidence="1">
    <location>
        <begin position="1"/>
        <end position="76"/>
    </location>
</feature>
<dbReference type="OrthoDB" id="10022108at2759"/>
<protein>
    <submittedName>
        <fullName evidence="2">(apollo) hypothetical protein</fullName>
    </submittedName>
</protein>